<evidence type="ECO:0000256" key="1">
    <source>
        <dbReference type="ARBA" id="ARBA00022729"/>
    </source>
</evidence>
<feature type="chain" id="PRO_5001892772" evidence="3">
    <location>
        <begin position="18"/>
        <end position="583"/>
    </location>
</feature>
<dbReference type="SUPFAM" id="SSF50965">
    <property type="entry name" value="Galactose oxidase, central domain"/>
    <property type="match status" value="1"/>
</dbReference>
<dbReference type="PANTHER" id="PTHR32208">
    <property type="entry name" value="SECRETED PROTEIN-RELATED"/>
    <property type="match status" value="1"/>
</dbReference>
<evidence type="ECO:0000259" key="4">
    <source>
        <dbReference type="Pfam" id="PF07250"/>
    </source>
</evidence>
<dbReference type="InterPro" id="IPR037293">
    <property type="entry name" value="Gal_Oxidase_central_sf"/>
</dbReference>
<dbReference type="EMBL" id="JPOX01000009">
    <property type="protein sequence ID" value="KFX49667.1"/>
    <property type="molecule type" value="Genomic_DNA"/>
</dbReference>
<dbReference type="InterPro" id="IPR013783">
    <property type="entry name" value="Ig-like_fold"/>
</dbReference>
<sequence>MRLTFFHITFLLSYAVALTRPRFILPNHAIQPISDEPQPNDAEHMANRRPHSPSVGDVEKDFQQSFTSPFQVVGQSGVPAMAAALMPNGNVVFVDKVENYTQLVLDNGQYAYSAEYNLTTNTAHGLALNTNAFCSGGSFLADGRLASIGGNGPLPEIDSTVGDGFQGIRYLGRGVYYDDLYDNWYEPGHLLSTPRWYASVQMLQDNRLFVASGSLNGMDPMQNENNNPTFEILDADGIPANESTILPILSSNQPYYMYPFLHLLKNGQLFIFVSRSAEIYNPDSQETSLRLPNLPGTYRTYPNTGGSVLLPLSKENDWEPEIIICGGGAYADIASPADRTCGRIMPLSESAEWHMEEMPEPRVMVEGLLLPDGKVLWLNGARRGAQGFGTAQEPCFGALIYDPKQPSERRWSHEGTSNIPRLYHSVALLLLDGTVMIAGSNPVEQPLLEPDYSSPETSYVTEFRVEIYTPPYLSGENASRRPQDIKFSQTNLTTDGEFVITFTSATNSTDLKIALYHGGFVTHSLHMGQRLVFLENEGFSPGLEEQVVNVSMPASSSIAPSGPYVIYVVLDGVPGLGQFVLMS</sequence>
<feature type="region of interest" description="Disordered" evidence="2">
    <location>
        <begin position="34"/>
        <end position="58"/>
    </location>
</feature>
<protein>
    <submittedName>
        <fullName evidence="6">Galactose oxidase</fullName>
    </submittedName>
</protein>
<proteinExistence type="predicted"/>
<reference evidence="6" key="1">
    <citation type="journal article" date="2014" name="PLoS Genet.">
        <title>Signature Gene Expression Reveals Novel Clues to the Molecular Mechanisms of Dimorphic Transition in Penicillium marneffei.</title>
        <authorList>
            <person name="Yang E."/>
            <person name="Wang G."/>
            <person name="Cai J."/>
            <person name="Woo P.C."/>
            <person name="Lau S.K."/>
            <person name="Yuen K.-Y."/>
            <person name="Chow W.-N."/>
            <person name="Lin X."/>
        </authorList>
    </citation>
    <scope>NUCLEOTIDE SEQUENCE [LARGE SCALE GENOMIC DNA]</scope>
    <source>
        <strain evidence="6">PM1</strain>
    </source>
</reference>
<dbReference type="eggNOG" id="ENOG502QPS4">
    <property type="taxonomic scope" value="Eukaryota"/>
</dbReference>
<dbReference type="InterPro" id="IPR014756">
    <property type="entry name" value="Ig_E-set"/>
</dbReference>
<dbReference type="InterPro" id="IPR011043">
    <property type="entry name" value="Gal_Oxase/kelch_b-propeller"/>
</dbReference>
<gene>
    <name evidence="6" type="ORF">GQ26_0092540</name>
</gene>
<comment type="caution">
    <text evidence="6">The sequence shown here is derived from an EMBL/GenBank/DDBJ whole genome shotgun (WGS) entry which is preliminary data.</text>
</comment>
<dbReference type="Pfam" id="PF09118">
    <property type="entry name" value="GO-like_E_set"/>
    <property type="match status" value="1"/>
</dbReference>
<dbReference type="SUPFAM" id="SSF81296">
    <property type="entry name" value="E set domains"/>
    <property type="match status" value="1"/>
</dbReference>
<dbReference type="Gene3D" id="2.130.10.80">
    <property type="entry name" value="Galactose oxidase/kelch, beta-propeller"/>
    <property type="match status" value="1"/>
</dbReference>
<dbReference type="AlphaFoldDB" id="A0A093VAU6"/>
<feature type="domain" description="Galactose oxidase-like Early set" evidence="5">
    <location>
        <begin position="481"/>
        <end position="580"/>
    </location>
</feature>
<dbReference type="Gene3D" id="2.60.40.10">
    <property type="entry name" value="Immunoglobulins"/>
    <property type="match status" value="1"/>
</dbReference>
<dbReference type="HOGENOM" id="CLU_009630_0_0_1"/>
<evidence type="ECO:0000259" key="5">
    <source>
        <dbReference type="Pfam" id="PF09118"/>
    </source>
</evidence>
<dbReference type="CDD" id="cd02851">
    <property type="entry name" value="E_set_GO_C"/>
    <property type="match status" value="1"/>
</dbReference>
<dbReference type="InterPro" id="IPR015202">
    <property type="entry name" value="GO-like_E_set"/>
</dbReference>
<accession>A0A093VAU6</accession>
<dbReference type="Pfam" id="PF07250">
    <property type="entry name" value="Glyoxal_oxid_N"/>
    <property type="match status" value="1"/>
</dbReference>
<dbReference type="InterPro" id="IPR009880">
    <property type="entry name" value="Glyoxal_oxidase_N"/>
</dbReference>
<name>A0A093VAU6_TALMA</name>
<evidence type="ECO:0000313" key="6">
    <source>
        <dbReference type="EMBL" id="KFX49667.1"/>
    </source>
</evidence>
<keyword evidence="1 3" id="KW-0732">Signal</keyword>
<feature type="domain" description="Glyoxal oxidase N-terminal" evidence="4">
    <location>
        <begin position="104"/>
        <end position="472"/>
    </location>
</feature>
<evidence type="ECO:0000256" key="3">
    <source>
        <dbReference type="SAM" id="SignalP"/>
    </source>
</evidence>
<feature type="signal peptide" evidence="3">
    <location>
        <begin position="1"/>
        <end position="17"/>
    </location>
</feature>
<organism evidence="6">
    <name type="scientific">Talaromyces marneffei PM1</name>
    <dbReference type="NCBI Taxonomy" id="1077442"/>
    <lineage>
        <taxon>Eukaryota</taxon>
        <taxon>Fungi</taxon>
        <taxon>Dikarya</taxon>
        <taxon>Ascomycota</taxon>
        <taxon>Pezizomycotina</taxon>
        <taxon>Eurotiomycetes</taxon>
        <taxon>Eurotiomycetidae</taxon>
        <taxon>Eurotiales</taxon>
        <taxon>Trichocomaceae</taxon>
        <taxon>Talaromyces</taxon>
        <taxon>Talaromyces sect. Talaromyces</taxon>
    </lineage>
</organism>
<evidence type="ECO:0000256" key="2">
    <source>
        <dbReference type="SAM" id="MobiDB-lite"/>
    </source>
</evidence>
<dbReference type="PANTHER" id="PTHR32208:SF21">
    <property type="entry name" value="LOW QUALITY PROTEIN: ALDEHYDE OXIDASE GLOX-LIKE"/>
    <property type="match status" value="1"/>
</dbReference>